<accession>A0A4D5RXP7</accession>
<dbReference type="OrthoDB" id="6485841at2759"/>
<sequence length="548" mass="60644">MSAPAAPFLSQCLLQISLATEGDSFEVAVHGKTYSSIQEAVFSELPLSSHKERVSFSRIAVMYLNLAGKLAGVTLAPAYIPLTLLKKLQFLLRRSESGLFEYQECCATFQQCKLSPIKDWLQSAKPTTLEWVELESGISDNQNSLSPIALRRDYLELVSDSAGVRDMCFSILQVLVHRHPVVPNSAQLQILLQNLFLSSASALEDETVPIATRTLTQGFELSKGSADQAEESLRFFRIYCHLPPYCLLVNRADHCPSSESVALFTSLINKFLVLCTEEESPGLILHLFRCLLQSNLSRAHAISILEECPLLTQRLIPHWKSLSSVLALESKKCEEVFRWLTPMGKVFSEAEKFLKGSVEAGKKLCATSKSWLQGSILAQSINSLRSVPLHYSSLKPATQEATVQFLLVLCQKQAALLQANPRLCSSLDPANFEGTLLNKLLAPLEAFLCVLASFRLLVDVLEHHEARNSCCINTTLSIMAKIYKTNEDLLCSPHVPAMLQVEGTSTVISASARLLPVLKELPQNTLRLVPKATVLKCPVYVQQLINMT</sequence>
<protein>
    <submittedName>
        <fullName evidence="1">Putative fanconi anemia complementation group a danio rerio fanconi anemia a</fullName>
    </submittedName>
</protein>
<reference evidence="1" key="1">
    <citation type="submission" date="2019-04" db="EMBL/GenBank/DDBJ databases">
        <title>An insight into the mialome of Ixodes scapularis.</title>
        <authorList>
            <person name="Ribeiro J.M."/>
            <person name="Mather T.N."/>
            <person name="Karim S."/>
        </authorList>
    </citation>
    <scope>NUCLEOTIDE SEQUENCE</scope>
</reference>
<name>A0A4D5RXP7_IXOSC</name>
<proteinExistence type="predicted"/>
<evidence type="ECO:0000313" key="1">
    <source>
        <dbReference type="EMBL" id="MOY41735.1"/>
    </source>
</evidence>
<dbReference type="AlphaFoldDB" id="A0A4D5RXP7"/>
<dbReference type="VEuPathDB" id="VectorBase:ISCP_026549"/>
<organism evidence="1">
    <name type="scientific">Ixodes scapularis</name>
    <name type="common">Black-legged tick</name>
    <name type="synonym">Deer tick</name>
    <dbReference type="NCBI Taxonomy" id="6945"/>
    <lineage>
        <taxon>Eukaryota</taxon>
        <taxon>Metazoa</taxon>
        <taxon>Ecdysozoa</taxon>
        <taxon>Arthropoda</taxon>
        <taxon>Chelicerata</taxon>
        <taxon>Arachnida</taxon>
        <taxon>Acari</taxon>
        <taxon>Parasitiformes</taxon>
        <taxon>Ixodida</taxon>
        <taxon>Ixodoidea</taxon>
        <taxon>Ixodidae</taxon>
        <taxon>Ixodinae</taxon>
        <taxon>Ixodes</taxon>
    </lineage>
</organism>
<dbReference type="EMBL" id="GHJT01007764">
    <property type="protein sequence ID" value="MOY41735.1"/>
    <property type="molecule type" value="Transcribed_RNA"/>
</dbReference>